<proteinExistence type="predicted"/>
<dbReference type="PANTHER" id="PTHR37984:SF5">
    <property type="entry name" value="PROTEIN NYNRIN-LIKE"/>
    <property type="match status" value="1"/>
</dbReference>
<dbReference type="InterPro" id="IPR050951">
    <property type="entry name" value="Retrovirus_Pol_polyprotein"/>
</dbReference>
<name>A0A0D6LMY5_9BILA</name>
<feature type="region of interest" description="Disordered" evidence="5">
    <location>
        <begin position="51"/>
        <end position="116"/>
    </location>
</feature>
<dbReference type="AlphaFoldDB" id="A0A0D6LMY5"/>
<accession>A0A0D6LMY5</accession>
<dbReference type="PANTHER" id="PTHR37984">
    <property type="entry name" value="PROTEIN CBG26694"/>
    <property type="match status" value="1"/>
</dbReference>
<evidence type="ECO:0000256" key="5">
    <source>
        <dbReference type="SAM" id="MobiDB-lite"/>
    </source>
</evidence>
<dbReference type="Proteomes" id="UP000054495">
    <property type="component" value="Unassembled WGS sequence"/>
</dbReference>
<evidence type="ECO:0000256" key="4">
    <source>
        <dbReference type="ARBA" id="ARBA00022759"/>
    </source>
</evidence>
<dbReference type="InterPro" id="IPR021109">
    <property type="entry name" value="Peptidase_aspartic_dom_sf"/>
</dbReference>
<evidence type="ECO:0000313" key="7">
    <source>
        <dbReference type="Proteomes" id="UP000054495"/>
    </source>
</evidence>
<dbReference type="GO" id="GO:0004519">
    <property type="term" value="F:endonuclease activity"/>
    <property type="evidence" value="ECO:0007669"/>
    <property type="project" value="UniProtKB-KW"/>
</dbReference>
<dbReference type="Gene3D" id="2.40.70.10">
    <property type="entry name" value="Acid Proteases"/>
    <property type="match status" value="1"/>
</dbReference>
<dbReference type="Pfam" id="PF13650">
    <property type="entry name" value="Asp_protease_2"/>
    <property type="match status" value="1"/>
</dbReference>
<feature type="compositionally biased region" description="Basic residues" evidence="5">
    <location>
        <begin position="103"/>
        <end position="116"/>
    </location>
</feature>
<protein>
    <recommendedName>
        <fullName evidence="8">Peptidase A2 domain-containing protein</fullName>
    </recommendedName>
</protein>
<gene>
    <name evidence="6" type="ORF">ANCCEY_08363</name>
</gene>
<organism evidence="6 7">
    <name type="scientific">Ancylostoma ceylanicum</name>
    <dbReference type="NCBI Taxonomy" id="53326"/>
    <lineage>
        <taxon>Eukaryota</taxon>
        <taxon>Metazoa</taxon>
        <taxon>Ecdysozoa</taxon>
        <taxon>Nematoda</taxon>
        <taxon>Chromadorea</taxon>
        <taxon>Rhabditida</taxon>
        <taxon>Rhabditina</taxon>
        <taxon>Rhabditomorpha</taxon>
        <taxon>Strongyloidea</taxon>
        <taxon>Ancylostomatidae</taxon>
        <taxon>Ancylostomatinae</taxon>
        <taxon>Ancylostoma</taxon>
    </lineage>
</organism>
<keyword evidence="4" id="KW-0255">Endonuclease</keyword>
<evidence type="ECO:0000256" key="2">
    <source>
        <dbReference type="ARBA" id="ARBA00022695"/>
    </source>
</evidence>
<keyword evidence="2" id="KW-0548">Nucleotidyltransferase</keyword>
<dbReference type="SUPFAM" id="SSF50630">
    <property type="entry name" value="Acid proteases"/>
    <property type="match status" value="1"/>
</dbReference>
<feature type="compositionally biased region" description="Basic and acidic residues" evidence="5">
    <location>
        <begin position="59"/>
        <end position="71"/>
    </location>
</feature>
<evidence type="ECO:0000313" key="6">
    <source>
        <dbReference type="EMBL" id="EPB72553.1"/>
    </source>
</evidence>
<keyword evidence="1" id="KW-0808">Transferase</keyword>
<keyword evidence="3" id="KW-0540">Nuclease</keyword>
<feature type="compositionally biased region" description="Basic and acidic residues" evidence="5">
    <location>
        <begin position="84"/>
        <end position="98"/>
    </location>
</feature>
<sequence length="316" mass="36032">MIERKFEGASMKDVDSDSLKCLVFVARLTDPSHSETRLRLLNHFNRLKESDPAPLLDDFMNKKPAKQDKKHPYSPNRGFRYRRQPRDHSLHSPSRNERSASPTKKHGARRPKRKHRCRNIAASTRGARTYLKVDINGHPTRLQLDTGTNITMIFRRTREDMKTKLDRSTIAIRTADGSDMNILGSSNAAFTIFDRKGRPTKGTGCCYVTESIDLLGLMWCIQMHDYKELREQHNCKIASAAIENARDDIVNRLKTRFADVFSPGLGRCTKTKARLFLKPEARPIYRQKRPVQFASQAAVNARIDSLVSEGVLGPID</sequence>
<keyword evidence="4" id="KW-0378">Hydrolase</keyword>
<dbReference type="EMBL" id="KE125038">
    <property type="protein sequence ID" value="EPB72553.1"/>
    <property type="molecule type" value="Genomic_DNA"/>
</dbReference>
<evidence type="ECO:0008006" key="8">
    <source>
        <dbReference type="Google" id="ProtNLM"/>
    </source>
</evidence>
<evidence type="ECO:0000256" key="3">
    <source>
        <dbReference type="ARBA" id="ARBA00022722"/>
    </source>
</evidence>
<keyword evidence="7" id="KW-1185">Reference proteome</keyword>
<evidence type="ECO:0000256" key="1">
    <source>
        <dbReference type="ARBA" id="ARBA00022679"/>
    </source>
</evidence>
<reference evidence="6 7" key="1">
    <citation type="submission" date="2013-05" db="EMBL/GenBank/DDBJ databases">
        <title>Draft genome of the parasitic nematode Anyclostoma ceylanicum.</title>
        <authorList>
            <person name="Mitreva M."/>
        </authorList>
    </citation>
    <scope>NUCLEOTIDE SEQUENCE [LARGE SCALE GENOMIC DNA]</scope>
</reference>
<dbReference type="GO" id="GO:0016779">
    <property type="term" value="F:nucleotidyltransferase activity"/>
    <property type="evidence" value="ECO:0007669"/>
    <property type="project" value="UniProtKB-KW"/>
</dbReference>